<protein>
    <submittedName>
        <fullName evidence="1">Uncharacterized protein</fullName>
    </submittedName>
</protein>
<sequence length="64" mass="6836">MPEEKTDAEIDSMLHAALGGLTPHQALLQASLADAAKVDERAAAIAKNRERALRLLEALEKSQG</sequence>
<dbReference type="EMBL" id="CP151406">
    <property type="protein sequence ID" value="WZJ22976.1"/>
    <property type="molecule type" value="Genomic_DNA"/>
</dbReference>
<accession>A0ABZ2XK38</accession>
<dbReference type="Proteomes" id="UP001479520">
    <property type="component" value="Chromosome"/>
</dbReference>
<evidence type="ECO:0000313" key="2">
    <source>
        <dbReference type="Proteomes" id="UP001479520"/>
    </source>
</evidence>
<reference evidence="1 2" key="1">
    <citation type="submission" date="2024-04" db="EMBL/GenBank/DDBJ databases">
        <title>Dissimilatory iodate-reducing microorganisms contribute to the enrichment of iodine in groundwater.</title>
        <authorList>
            <person name="Jiang Z."/>
        </authorList>
    </citation>
    <scope>NUCLEOTIDE SEQUENCE [LARGE SCALE GENOMIC DNA]</scope>
    <source>
        <strain evidence="1 2">NCP973</strain>
    </source>
</reference>
<evidence type="ECO:0000313" key="1">
    <source>
        <dbReference type="EMBL" id="WZJ22976.1"/>
    </source>
</evidence>
<keyword evidence="2" id="KW-1185">Reference proteome</keyword>
<proteinExistence type="predicted"/>
<name>A0ABZ2XK38_9RHOO</name>
<dbReference type="RefSeq" id="WP_028995973.1">
    <property type="nucleotide sequence ID" value="NZ_CALFBA010000099.1"/>
</dbReference>
<gene>
    <name evidence="1" type="ORF">AADV58_07465</name>
</gene>
<organism evidence="1 2">
    <name type="scientific">Azonexus hydrophilus</name>
    <dbReference type="NCBI Taxonomy" id="418702"/>
    <lineage>
        <taxon>Bacteria</taxon>
        <taxon>Pseudomonadati</taxon>
        <taxon>Pseudomonadota</taxon>
        <taxon>Betaproteobacteria</taxon>
        <taxon>Rhodocyclales</taxon>
        <taxon>Azonexaceae</taxon>
        <taxon>Azonexus</taxon>
    </lineage>
</organism>